<accession>A0A9W6QIJ7</accession>
<gene>
    <name evidence="1" type="ORF">Kpho02_77700</name>
</gene>
<name>A0A9W6QIJ7_9ACTN</name>
<dbReference type="AlphaFoldDB" id="A0A9W6QIJ7"/>
<proteinExistence type="predicted"/>
<evidence type="ECO:0000313" key="1">
    <source>
        <dbReference type="EMBL" id="GLW75473.1"/>
    </source>
</evidence>
<organism evidence="1 2">
    <name type="scientific">Kitasatospora phosalacinea</name>
    <dbReference type="NCBI Taxonomy" id="2065"/>
    <lineage>
        <taxon>Bacteria</taxon>
        <taxon>Bacillati</taxon>
        <taxon>Actinomycetota</taxon>
        <taxon>Actinomycetes</taxon>
        <taxon>Kitasatosporales</taxon>
        <taxon>Streptomycetaceae</taxon>
        <taxon>Kitasatospora</taxon>
    </lineage>
</organism>
<dbReference type="RefSeq" id="WP_285740995.1">
    <property type="nucleotide sequence ID" value="NZ_BSSA01000069.1"/>
</dbReference>
<evidence type="ECO:0000313" key="2">
    <source>
        <dbReference type="Proteomes" id="UP001165041"/>
    </source>
</evidence>
<reference evidence="1" key="1">
    <citation type="submission" date="2023-02" db="EMBL/GenBank/DDBJ databases">
        <title>Kitasatospora phosalacinea NBRC 14627.</title>
        <authorList>
            <person name="Ichikawa N."/>
            <person name="Sato H."/>
            <person name="Tonouchi N."/>
        </authorList>
    </citation>
    <scope>NUCLEOTIDE SEQUENCE</scope>
    <source>
        <strain evidence="1">NBRC 14627</strain>
    </source>
</reference>
<protein>
    <submittedName>
        <fullName evidence="1">Uncharacterized protein</fullName>
    </submittedName>
</protein>
<sequence length="179" mass="19942">MGYDLEWVELPEAAAEARCRWESCIANGLPCDHIPDCSKSYFSLAEPFQFHLNIGGMAFCRDGLRRSGMTYQAGHQPFPAWPFKDIEDWRSADQARRDAFNAAERAASAQTVPGKVGIPEFKLLSNGPWLVGAEEIMQALNRYEEASADLRAELEADGLWCDWLGWLRETAGHGGFTVG</sequence>
<comment type="caution">
    <text evidence="1">The sequence shown here is derived from an EMBL/GenBank/DDBJ whole genome shotgun (WGS) entry which is preliminary data.</text>
</comment>
<dbReference type="Proteomes" id="UP001165041">
    <property type="component" value="Unassembled WGS sequence"/>
</dbReference>
<dbReference type="EMBL" id="BSSA01000069">
    <property type="protein sequence ID" value="GLW75473.1"/>
    <property type="molecule type" value="Genomic_DNA"/>
</dbReference>